<evidence type="ECO:0000256" key="2">
    <source>
        <dbReference type="ARBA" id="ARBA00023125"/>
    </source>
</evidence>
<dbReference type="Pfam" id="PF01047">
    <property type="entry name" value="MarR"/>
    <property type="match status" value="1"/>
</dbReference>
<keyword evidence="1" id="KW-0805">Transcription regulation</keyword>
<feature type="domain" description="HTH marR-type" evidence="4">
    <location>
        <begin position="13"/>
        <end position="147"/>
    </location>
</feature>
<dbReference type="InterPro" id="IPR039422">
    <property type="entry name" value="MarR/SlyA-like"/>
</dbReference>
<dbReference type="GO" id="GO:0003700">
    <property type="term" value="F:DNA-binding transcription factor activity"/>
    <property type="evidence" value="ECO:0007669"/>
    <property type="project" value="InterPro"/>
</dbReference>
<dbReference type="SMART" id="SM00347">
    <property type="entry name" value="HTH_MARR"/>
    <property type="match status" value="1"/>
</dbReference>
<accession>A0A7I9Y218</accession>
<dbReference type="PANTHER" id="PTHR33164:SF94">
    <property type="entry name" value="TRANSCRIPTIONAL REGULATORY PROTEIN-RELATED"/>
    <property type="match status" value="1"/>
</dbReference>
<proteinExistence type="predicted"/>
<keyword evidence="3" id="KW-0804">Transcription</keyword>
<dbReference type="PROSITE" id="PS50995">
    <property type="entry name" value="HTH_MARR_2"/>
    <property type="match status" value="1"/>
</dbReference>
<evidence type="ECO:0000256" key="3">
    <source>
        <dbReference type="ARBA" id="ARBA00023163"/>
    </source>
</evidence>
<dbReference type="GO" id="GO:0003677">
    <property type="term" value="F:DNA binding"/>
    <property type="evidence" value="ECO:0007669"/>
    <property type="project" value="UniProtKB-KW"/>
</dbReference>
<dbReference type="PANTHER" id="PTHR33164">
    <property type="entry name" value="TRANSCRIPTIONAL REGULATOR, MARR FAMILY"/>
    <property type="match status" value="1"/>
</dbReference>
<dbReference type="PROSITE" id="PS01117">
    <property type="entry name" value="HTH_MARR_1"/>
    <property type="match status" value="1"/>
</dbReference>
<dbReference type="SUPFAM" id="SSF46785">
    <property type="entry name" value="Winged helix' DNA-binding domain"/>
    <property type="match status" value="1"/>
</dbReference>
<dbReference type="InterPro" id="IPR023187">
    <property type="entry name" value="Tscrpt_reg_MarR-type_CS"/>
</dbReference>
<evidence type="ECO:0000259" key="4">
    <source>
        <dbReference type="PROSITE" id="PS50995"/>
    </source>
</evidence>
<organism evidence="5 6">
    <name type="scientific">Mycobacterium botniense</name>
    <dbReference type="NCBI Taxonomy" id="84962"/>
    <lineage>
        <taxon>Bacteria</taxon>
        <taxon>Bacillati</taxon>
        <taxon>Actinomycetota</taxon>
        <taxon>Actinomycetes</taxon>
        <taxon>Mycobacteriales</taxon>
        <taxon>Mycobacteriaceae</taxon>
        <taxon>Mycobacterium</taxon>
    </lineage>
</organism>
<dbReference type="AlphaFoldDB" id="A0A7I9Y218"/>
<keyword evidence="2" id="KW-0238">DNA-binding</keyword>
<dbReference type="InterPro" id="IPR036388">
    <property type="entry name" value="WH-like_DNA-bd_sf"/>
</dbReference>
<sequence>MPADDVTAVDESVDAITDALLTASRLLVAISARSIALVDETITIPQFRTLVILSNRGPVNLATLAGLLDVQPSATGRMVDRLVSAGLIDRRPHPRSRRELLAALTPRGREVVRQVTAHRRAEIARIVQKMPPAERHGLVRALMAFTAAGGEPAAQLEVF</sequence>
<dbReference type="EMBL" id="BLKW01000004">
    <property type="protein sequence ID" value="GFG76122.1"/>
    <property type="molecule type" value="Genomic_DNA"/>
</dbReference>
<dbReference type="InterPro" id="IPR036390">
    <property type="entry name" value="WH_DNA-bd_sf"/>
</dbReference>
<evidence type="ECO:0000313" key="5">
    <source>
        <dbReference type="EMBL" id="GFG76122.1"/>
    </source>
</evidence>
<dbReference type="Gene3D" id="1.10.10.10">
    <property type="entry name" value="Winged helix-like DNA-binding domain superfamily/Winged helix DNA-binding domain"/>
    <property type="match status" value="1"/>
</dbReference>
<reference evidence="5 6" key="1">
    <citation type="journal article" date="2019" name="Emerg. Microbes Infect.">
        <title>Comprehensive subspecies identification of 175 nontuberculous mycobacteria species based on 7547 genomic profiles.</title>
        <authorList>
            <person name="Matsumoto Y."/>
            <person name="Kinjo T."/>
            <person name="Motooka D."/>
            <person name="Nabeya D."/>
            <person name="Jung N."/>
            <person name="Uechi K."/>
            <person name="Horii T."/>
            <person name="Iida T."/>
            <person name="Fujita J."/>
            <person name="Nakamura S."/>
        </authorList>
    </citation>
    <scope>NUCLEOTIDE SEQUENCE [LARGE SCALE GENOMIC DNA]</scope>
    <source>
        <strain evidence="5 6">JCM 17322</strain>
    </source>
</reference>
<evidence type="ECO:0000256" key="1">
    <source>
        <dbReference type="ARBA" id="ARBA00023015"/>
    </source>
</evidence>
<dbReference type="Proteomes" id="UP000465361">
    <property type="component" value="Unassembled WGS sequence"/>
</dbReference>
<dbReference type="GO" id="GO:0006950">
    <property type="term" value="P:response to stress"/>
    <property type="evidence" value="ECO:0007669"/>
    <property type="project" value="TreeGrafter"/>
</dbReference>
<name>A0A7I9Y218_9MYCO</name>
<comment type="caution">
    <text evidence="5">The sequence shown here is derived from an EMBL/GenBank/DDBJ whole genome shotgun (WGS) entry which is preliminary data.</text>
</comment>
<protein>
    <submittedName>
        <fullName evidence="5">MarR family transcriptional regulator</fullName>
    </submittedName>
</protein>
<dbReference type="InterPro" id="IPR000835">
    <property type="entry name" value="HTH_MarR-typ"/>
</dbReference>
<gene>
    <name evidence="5" type="ORF">MBOT_34870</name>
</gene>
<keyword evidence="6" id="KW-1185">Reference proteome</keyword>
<evidence type="ECO:0000313" key="6">
    <source>
        <dbReference type="Proteomes" id="UP000465361"/>
    </source>
</evidence>
<dbReference type="RefSeq" id="WP_163759225.1">
    <property type="nucleotide sequence ID" value="NZ_BLKW01000004.1"/>
</dbReference>